<dbReference type="InterPro" id="IPR003137">
    <property type="entry name" value="PA_domain"/>
</dbReference>
<feature type="domain" description="PH" evidence="15">
    <location>
        <begin position="661"/>
        <end position="764"/>
    </location>
</feature>
<dbReference type="InterPro" id="IPR001849">
    <property type="entry name" value="PH_domain"/>
</dbReference>
<dbReference type="FunFam" id="3.50.30.30:FF:000003">
    <property type="entry name" value="E3 ubiquitin-protein ligase RNF128"/>
    <property type="match status" value="1"/>
</dbReference>
<evidence type="ECO:0000256" key="6">
    <source>
        <dbReference type="ARBA" id="ARBA00022927"/>
    </source>
</evidence>
<keyword evidence="6" id="KW-0653">Protein transport</keyword>
<evidence type="ECO:0000313" key="19">
    <source>
        <dbReference type="Proteomes" id="UP000052978"/>
    </source>
</evidence>
<evidence type="ECO:0000256" key="10">
    <source>
        <dbReference type="ARBA" id="ARBA00023329"/>
    </source>
</evidence>
<dbReference type="PROSITE" id="PS51258">
    <property type="entry name" value="MHD1"/>
    <property type="match status" value="1"/>
</dbReference>
<proteinExistence type="predicted"/>
<sequence>MSLLRITPSTHSSVSSRLLRLSIFLLLSLPDAKGKAIWTAHLNITFQVGNRIISELGESGVFGNHSPLERVAGAVVLPEGWNLNACHSLTNFSRPQPEDSWLALIERGGCTFTHKINVAAEKGANGVIIYNYPGTGNKVFPMSHHGTGNTVAVMIGNLKGLELLHLIQKGVYVTIVIEVGRMHMPWLSYYVMSLFTFLAPTVAYLFLYCAWRPRAPNSSTRRRRQIKANVKKAIAQLPLRVLREGDKELDPYEHSCVVCFDTYKPQDAVFLKSDRVARMVQSGGCSANDFREVFKKNIEKRVRSLPEIDGLSKETVLSSWIAKYDAIYRGEEDLCKQPSRMTLSAVSELILSKEQLYEMFQQILGIKKLEHQLLYNACQLDNADEQAAQIRRELDGRLQLAEKMAKERKFPKFLTKEMETMYIEELRSSVNLLMANLESLPVSKGGPEFKLQKLKRSQNSAFLDIGDESEIQLSKSDVVLSFTLEIVIMEVQGLKSVAPNRIVYCTMEVEGGEKLQTDQAEASRPQWGTQGDFTTTHPRPVVKVKLFTESTGVLALEDKELGRVILYPTSNSSKSAEFHQMIVPKNSQDSDLKIKLAVRMDKPPHMKHSGLPKADETTHLQRIKLLQIPELENSLEYRKTHLTIKAYESSTELKIKGQKSSSLVYRYLYALGQKVWKRWKKRYFVLVQVSQYTFAMCSYREKKSEPQELMQLEGYTVDYTDPHPGLQGGRMFFNAVKEGDTVIFASDDEQDRILWVQAMYRATGQSYKPIPAIQTQKLNPKGGTLQADAQLYADRFQKHGMDEFISANPCKLDHASLFRILQRQTLDHRLNDSYSCLVFVLDEYCARYGVRGCHRHLCYLAELMEHSENGAVIDPTLLHYSFAFCASHVHGNRPDGIGTVSMEEKERFEEIKERLSFLLENQISHFRYCFPFGRPEGALKATLSLLERVLMKDIATPIPAEEVKKVVRKCLEKAALINYTRLTEYAKIEGPAEKETETMSQAAPARKLEEVLHLAELCIEVLQQNEEHHAEAFAWWPDLLAEHAEKFWALFTVDMDTALEAQPQDSWDSFPLFQLLNNFLRNDTLLCNGTFHKHLQEIFVPLVVRYVDLMESSIAQSIHRGFEQETWQPVKNIANSLPNVALPKVPSLPLNLPQIPSFSTPSWMAPLNESTNGSATSEDLFWKLDALQMFVLDLHWPEQEFAHHLEQRLKLMASDMIEACVKRTRAAFELKLQKANKTTDLRIPASVCTMFNVLVDAKKQSTKLCALDGGQEQQYHSKIDDLIDNTVKEFLSLLVSKFISVLEGVLSKLSRYDEGTFFSSILSFTVKAAAKYVDVPKPGMDLADTYIMFVRQNQDILREKVNEEMYIEKLFDQWYSSSMKVICVWLADRLDLQLHIYQLKTLIKIVKKTYRDFRLQGVLEGTLNSKTYDTVHRRLTVEEATASVSEGGGLQGITMKDSDEEEEA</sequence>
<dbReference type="Pfam" id="PF00169">
    <property type="entry name" value="PH"/>
    <property type="match status" value="1"/>
</dbReference>
<dbReference type="Pfam" id="PF25341">
    <property type="entry name" value="C2_CAPS"/>
    <property type="match status" value="1"/>
</dbReference>
<dbReference type="InterPro" id="IPR014770">
    <property type="entry name" value="Munc13_1"/>
</dbReference>
<evidence type="ECO:0000256" key="13">
    <source>
        <dbReference type="SAM" id="Phobius"/>
    </source>
</evidence>
<keyword evidence="7" id="KW-0770">Synapse</keyword>
<evidence type="ECO:0000256" key="11">
    <source>
        <dbReference type="ARBA" id="ARBA00034103"/>
    </source>
</evidence>
<dbReference type="InterPro" id="IPR046450">
    <property type="entry name" value="PA_dom_sf"/>
</dbReference>
<evidence type="ECO:0000313" key="18">
    <source>
        <dbReference type="EMBL" id="EPQ15545.1"/>
    </source>
</evidence>
<feature type="region of interest" description="Disordered" evidence="12">
    <location>
        <begin position="1444"/>
        <end position="1464"/>
    </location>
</feature>
<evidence type="ECO:0000256" key="2">
    <source>
        <dbReference type="ARBA" id="ARBA00022448"/>
    </source>
</evidence>
<feature type="domain" description="C2" evidence="16">
    <location>
        <begin position="467"/>
        <end position="582"/>
    </location>
</feature>
<dbReference type="CDD" id="cd01234">
    <property type="entry name" value="PH_CADPS"/>
    <property type="match status" value="1"/>
</dbReference>
<keyword evidence="4" id="KW-0479">Metal-binding</keyword>
<dbReference type="Pfam" id="PF06292">
    <property type="entry name" value="MUN"/>
    <property type="match status" value="2"/>
</dbReference>
<dbReference type="InterPro" id="IPR000008">
    <property type="entry name" value="C2_dom"/>
</dbReference>
<dbReference type="GO" id="GO:0016079">
    <property type="term" value="P:synaptic vesicle exocytosis"/>
    <property type="evidence" value="ECO:0007669"/>
    <property type="project" value="InterPro"/>
</dbReference>
<dbReference type="InterPro" id="IPR011993">
    <property type="entry name" value="PH-like_dom_sf"/>
</dbReference>
<keyword evidence="14" id="KW-0732">Signal</keyword>
<feature type="signal peptide" evidence="14">
    <location>
        <begin position="1"/>
        <end position="34"/>
    </location>
</feature>
<dbReference type="GO" id="GO:0098793">
    <property type="term" value="C:presynapse"/>
    <property type="evidence" value="ECO:0007669"/>
    <property type="project" value="GOC"/>
</dbReference>
<dbReference type="GO" id="GO:0030659">
    <property type="term" value="C:cytoplasmic vesicle membrane"/>
    <property type="evidence" value="ECO:0007669"/>
    <property type="project" value="UniProtKB-SubCell"/>
</dbReference>
<dbReference type="Proteomes" id="UP000052978">
    <property type="component" value="Unassembled WGS sequence"/>
</dbReference>
<comment type="subcellular location">
    <subcellularLocation>
        <location evidence="1">Cytoplasmic vesicle membrane</location>
    </subcellularLocation>
    <subcellularLocation>
        <location evidence="11">Synapse</location>
    </subcellularLocation>
</comment>
<evidence type="ECO:0000256" key="7">
    <source>
        <dbReference type="ARBA" id="ARBA00023018"/>
    </source>
</evidence>
<dbReference type="PANTHER" id="PTHR12166">
    <property type="entry name" value="CALCIUM-DEPENDENT SECRETION ACTIVATOR"/>
    <property type="match status" value="1"/>
</dbReference>
<keyword evidence="13" id="KW-1133">Transmembrane helix</keyword>
<dbReference type="GO" id="GO:0098978">
    <property type="term" value="C:glutamatergic synapse"/>
    <property type="evidence" value="ECO:0007669"/>
    <property type="project" value="TreeGrafter"/>
</dbReference>
<keyword evidence="9 13" id="KW-0472">Membrane</keyword>
<name>S7NGC9_MYOBR</name>
<reference evidence="18 19" key="1">
    <citation type="journal article" date="2013" name="Nat. Commun.">
        <title>Genome analysis reveals insights into physiology and longevity of the Brandt's bat Myotis brandtii.</title>
        <authorList>
            <person name="Seim I."/>
            <person name="Fang X."/>
            <person name="Xiong Z."/>
            <person name="Lobanov A.V."/>
            <person name="Huang Z."/>
            <person name="Ma S."/>
            <person name="Feng Y."/>
            <person name="Turanov A.A."/>
            <person name="Zhu Y."/>
            <person name="Lenz T.L."/>
            <person name="Gerashchenko M.V."/>
            <person name="Fan D."/>
            <person name="Hee Yim S."/>
            <person name="Yao X."/>
            <person name="Jordan D."/>
            <person name="Xiong Y."/>
            <person name="Ma Y."/>
            <person name="Lyapunov A.N."/>
            <person name="Chen G."/>
            <person name="Kulakova O.I."/>
            <person name="Sun Y."/>
            <person name="Lee S.G."/>
            <person name="Bronson R.T."/>
            <person name="Moskalev A.A."/>
            <person name="Sunyaev S.R."/>
            <person name="Zhang G."/>
            <person name="Krogh A."/>
            <person name="Wang J."/>
            <person name="Gladyshev V.N."/>
        </authorList>
    </citation>
    <scope>NUCLEOTIDE SEQUENCE [LARGE SCALE GENOMIC DNA]</scope>
</reference>
<evidence type="ECO:0000259" key="17">
    <source>
        <dbReference type="PROSITE" id="PS51258"/>
    </source>
</evidence>
<dbReference type="Gene3D" id="3.50.30.30">
    <property type="match status" value="1"/>
</dbReference>
<dbReference type="EMBL" id="KE164155">
    <property type="protein sequence ID" value="EPQ15545.1"/>
    <property type="molecule type" value="Genomic_DNA"/>
</dbReference>
<dbReference type="Pfam" id="PF02225">
    <property type="entry name" value="PA"/>
    <property type="match status" value="1"/>
</dbReference>
<dbReference type="GO" id="GO:0045921">
    <property type="term" value="P:positive regulation of exocytosis"/>
    <property type="evidence" value="ECO:0007669"/>
    <property type="project" value="TreeGrafter"/>
</dbReference>
<keyword evidence="3" id="KW-0268">Exocytosis</keyword>
<feature type="region of interest" description="Disordered" evidence="12">
    <location>
        <begin position="515"/>
        <end position="534"/>
    </location>
</feature>
<dbReference type="Gene3D" id="2.30.29.30">
    <property type="entry name" value="Pleckstrin-homology domain (PH domain)/Phosphotyrosine-binding domain (PTB)"/>
    <property type="match status" value="1"/>
</dbReference>
<dbReference type="GO" id="GO:1990504">
    <property type="term" value="P:dense core granule exocytosis"/>
    <property type="evidence" value="ECO:0007669"/>
    <property type="project" value="InterPro"/>
</dbReference>
<dbReference type="GO" id="GO:0008289">
    <property type="term" value="F:lipid binding"/>
    <property type="evidence" value="ECO:0007669"/>
    <property type="project" value="UniProtKB-KW"/>
</dbReference>
<dbReference type="SUPFAM" id="SSF50729">
    <property type="entry name" value="PH domain-like"/>
    <property type="match status" value="1"/>
</dbReference>
<evidence type="ECO:0000256" key="1">
    <source>
        <dbReference type="ARBA" id="ARBA00004156"/>
    </source>
</evidence>
<keyword evidence="19" id="KW-1185">Reference proteome</keyword>
<dbReference type="GO" id="GO:0046872">
    <property type="term" value="F:metal ion binding"/>
    <property type="evidence" value="ECO:0007669"/>
    <property type="project" value="UniProtKB-KW"/>
</dbReference>
<keyword evidence="10" id="KW-0968">Cytoplasmic vesicle</keyword>
<dbReference type="SMART" id="SM01145">
    <property type="entry name" value="DUF1041"/>
    <property type="match status" value="1"/>
</dbReference>
<evidence type="ECO:0000256" key="14">
    <source>
        <dbReference type="SAM" id="SignalP"/>
    </source>
</evidence>
<evidence type="ECO:0000256" key="5">
    <source>
        <dbReference type="ARBA" id="ARBA00022837"/>
    </source>
</evidence>
<evidence type="ECO:0000259" key="16">
    <source>
        <dbReference type="PROSITE" id="PS50004"/>
    </source>
</evidence>
<dbReference type="PROSITE" id="PS50004">
    <property type="entry name" value="C2"/>
    <property type="match status" value="1"/>
</dbReference>
<evidence type="ECO:0000259" key="15">
    <source>
        <dbReference type="PROSITE" id="PS50003"/>
    </source>
</evidence>
<protein>
    <submittedName>
        <fullName evidence="18">Calcium-dependent secretion activator 2</fullName>
    </submittedName>
</protein>
<keyword evidence="5" id="KW-0106">Calcium</keyword>
<accession>S7NGC9</accession>
<evidence type="ECO:0000256" key="8">
    <source>
        <dbReference type="ARBA" id="ARBA00023121"/>
    </source>
</evidence>
<evidence type="ECO:0000256" key="3">
    <source>
        <dbReference type="ARBA" id="ARBA00022483"/>
    </source>
</evidence>
<dbReference type="SUPFAM" id="SSF52025">
    <property type="entry name" value="PA domain"/>
    <property type="match status" value="1"/>
</dbReference>
<dbReference type="SMART" id="SM00233">
    <property type="entry name" value="PH"/>
    <property type="match status" value="1"/>
</dbReference>
<dbReference type="InterPro" id="IPR033227">
    <property type="entry name" value="CAPS"/>
</dbReference>
<evidence type="ECO:0000256" key="12">
    <source>
        <dbReference type="SAM" id="MobiDB-lite"/>
    </source>
</evidence>
<evidence type="ECO:0000256" key="9">
    <source>
        <dbReference type="ARBA" id="ARBA00023136"/>
    </source>
</evidence>
<dbReference type="eggNOG" id="KOG4628">
    <property type="taxonomic scope" value="Eukaryota"/>
</dbReference>
<feature type="domain" description="MHD1" evidence="17">
    <location>
        <begin position="1053"/>
        <end position="1224"/>
    </location>
</feature>
<dbReference type="FunFam" id="2.30.29.30:FF:000007">
    <property type="entry name" value="Calcium-dependent secretion activator 2 isoform B"/>
    <property type="match status" value="1"/>
</dbReference>
<keyword evidence="13" id="KW-0812">Transmembrane</keyword>
<dbReference type="CDD" id="cd02122">
    <property type="entry name" value="PA_GRAIL_like"/>
    <property type="match status" value="1"/>
</dbReference>
<dbReference type="GO" id="GO:0015031">
    <property type="term" value="P:protein transport"/>
    <property type="evidence" value="ECO:0007669"/>
    <property type="project" value="UniProtKB-KW"/>
</dbReference>
<keyword evidence="8" id="KW-0446">Lipid-binding</keyword>
<keyword evidence="2" id="KW-0813">Transport</keyword>
<evidence type="ECO:0000256" key="4">
    <source>
        <dbReference type="ARBA" id="ARBA00022723"/>
    </source>
</evidence>
<dbReference type="InterPro" id="IPR057457">
    <property type="entry name" value="CAPS_C2"/>
</dbReference>
<dbReference type="InterPro" id="IPR010439">
    <property type="entry name" value="MUN_dom"/>
</dbReference>
<feature type="chain" id="PRO_5004543334" evidence="14">
    <location>
        <begin position="35"/>
        <end position="1464"/>
    </location>
</feature>
<gene>
    <name evidence="18" type="ORF">D623_10009313</name>
</gene>
<dbReference type="PANTHER" id="PTHR12166:SF7">
    <property type="entry name" value="CALCIUM-DEPENDENT SECRETION ACTIVATOR 2"/>
    <property type="match status" value="1"/>
</dbReference>
<organism evidence="18 19">
    <name type="scientific">Myotis brandtii</name>
    <name type="common">Brandt's bat</name>
    <dbReference type="NCBI Taxonomy" id="109478"/>
    <lineage>
        <taxon>Eukaryota</taxon>
        <taxon>Metazoa</taxon>
        <taxon>Chordata</taxon>
        <taxon>Craniata</taxon>
        <taxon>Vertebrata</taxon>
        <taxon>Euteleostomi</taxon>
        <taxon>Mammalia</taxon>
        <taxon>Eutheria</taxon>
        <taxon>Laurasiatheria</taxon>
        <taxon>Chiroptera</taxon>
        <taxon>Yangochiroptera</taxon>
        <taxon>Vespertilionidae</taxon>
        <taxon>Myotis</taxon>
    </lineage>
</organism>
<dbReference type="PROSITE" id="PS50003">
    <property type="entry name" value="PH_DOMAIN"/>
    <property type="match status" value="1"/>
</dbReference>
<feature type="transmembrane region" description="Helical" evidence="13">
    <location>
        <begin position="186"/>
        <end position="211"/>
    </location>
</feature>